<dbReference type="AlphaFoldDB" id="A0A200Q0W6"/>
<dbReference type="GO" id="GO:0003676">
    <property type="term" value="F:nucleic acid binding"/>
    <property type="evidence" value="ECO:0007669"/>
    <property type="project" value="InterPro"/>
</dbReference>
<dbReference type="SUPFAM" id="SSF57756">
    <property type="entry name" value="Retrovirus zinc finger-like domains"/>
    <property type="match status" value="1"/>
</dbReference>
<keyword evidence="3" id="KW-1185">Reference proteome</keyword>
<name>A0A200Q0W6_MACCD</name>
<dbReference type="InParanoid" id="A0A200Q0W6"/>
<evidence type="ECO:0000313" key="2">
    <source>
        <dbReference type="EMBL" id="OVA04119.1"/>
    </source>
</evidence>
<dbReference type="GO" id="GO:0008270">
    <property type="term" value="F:zinc ion binding"/>
    <property type="evidence" value="ECO:0007669"/>
    <property type="project" value="InterPro"/>
</dbReference>
<feature type="domain" description="CCHC-type" evidence="1">
    <location>
        <begin position="93"/>
        <end position="109"/>
    </location>
</feature>
<reference evidence="2 3" key="1">
    <citation type="journal article" date="2017" name="Mol. Plant">
        <title>The Genome of Medicinal Plant Macleaya cordata Provides New Insights into Benzylisoquinoline Alkaloids Metabolism.</title>
        <authorList>
            <person name="Liu X."/>
            <person name="Liu Y."/>
            <person name="Huang P."/>
            <person name="Ma Y."/>
            <person name="Qing Z."/>
            <person name="Tang Q."/>
            <person name="Cao H."/>
            <person name="Cheng P."/>
            <person name="Zheng Y."/>
            <person name="Yuan Z."/>
            <person name="Zhou Y."/>
            <person name="Liu J."/>
            <person name="Tang Z."/>
            <person name="Zhuo Y."/>
            <person name="Zhang Y."/>
            <person name="Yu L."/>
            <person name="Huang J."/>
            <person name="Yang P."/>
            <person name="Peng Q."/>
            <person name="Zhang J."/>
            <person name="Jiang W."/>
            <person name="Zhang Z."/>
            <person name="Lin K."/>
            <person name="Ro D.K."/>
            <person name="Chen X."/>
            <person name="Xiong X."/>
            <person name="Shang Y."/>
            <person name="Huang S."/>
            <person name="Zeng J."/>
        </authorList>
    </citation>
    <scope>NUCLEOTIDE SEQUENCE [LARGE SCALE GENOMIC DNA]</scope>
    <source>
        <strain evidence="3">cv. BLH2017</strain>
        <tissue evidence="2">Root</tissue>
    </source>
</reference>
<protein>
    <submittedName>
        <fullName evidence="2">Zinc finger protein</fullName>
    </submittedName>
</protein>
<gene>
    <name evidence="2" type="ORF">BVC80_8677g23</name>
</gene>
<accession>A0A200Q0W6</accession>
<dbReference type="InterPro" id="IPR036875">
    <property type="entry name" value="Znf_CCHC_sf"/>
</dbReference>
<dbReference type="Proteomes" id="UP000195402">
    <property type="component" value="Unassembled WGS sequence"/>
</dbReference>
<evidence type="ECO:0000259" key="1">
    <source>
        <dbReference type="SMART" id="SM00343"/>
    </source>
</evidence>
<dbReference type="Gene3D" id="4.10.60.10">
    <property type="entry name" value="Zinc finger, CCHC-type"/>
    <property type="match status" value="1"/>
</dbReference>
<dbReference type="EMBL" id="MVGT01003396">
    <property type="protein sequence ID" value="OVA04119.1"/>
    <property type="molecule type" value="Genomic_DNA"/>
</dbReference>
<dbReference type="OrthoDB" id="2002453at2759"/>
<comment type="caution">
    <text evidence="2">The sequence shown here is derived from an EMBL/GenBank/DDBJ whole genome shotgun (WGS) entry which is preliminary data.</text>
</comment>
<feature type="domain" description="CCHC-type" evidence="1">
    <location>
        <begin position="14"/>
        <end position="30"/>
    </location>
</feature>
<dbReference type="SMART" id="SM00343">
    <property type="entry name" value="ZnF_C2HC"/>
    <property type="match status" value="2"/>
</dbReference>
<evidence type="ECO:0000313" key="3">
    <source>
        <dbReference type="Proteomes" id="UP000195402"/>
    </source>
</evidence>
<sequence>MGGGDRGKSVVEIVCQMCDQVGHIAIVCPWVYTRCKYVKCNGIMKLLISNQPQSAGEKFFTCHHPYCNGFKWFDDAMSSCVGSGSAEHLKKIECWGCGDPDHFMVSCPYYKSPCKKGGCIGVKNLRLSLTLHNYGVPYLKCDECDDFVWMSDVLTLAEKTKDKGNVRVSFELSVDELCQGIVKKVGMDN</sequence>
<organism evidence="2 3">
    <name type="scientific">Macleaya cordata</name>
    <name type="common">Five-seeded plume-poppy</name>
    <name type="synonym">Bocconia cordata</name>
    <dbReference type="NCBI Taxonomy" id="56857"/>
    <lineage>
        <taxon>Eukaryota</taxon>
        <taxon>Viridiplantae</taxon>
        <taxon>Streptophyta</taxon>
        <taxon>Embryophyta</taxon>
        <taxon>Tracheophyta</taxon>
        <taxon>Spermatophyta</taxon>
        <taxon>Magnoliopsida</taxon>
        <taxon>Ranunculales</taxon>
        <taxon>Papaveraceae</taxon>
        <taxon>Papaveroideae</taxon>
        <taxon>Macleaya</taxon>
    </lineage>
</organism>
<proteinExistence type="predicted"/>
<dbReference type="InterPro" id="IPR001878">
    <property type="entry name" value="Znf_CCHC"/>
</dbReference>